<gene>
    <name evidence="3" type="ORF">SAMN04489751_1544</name>
</gene>
<dbReference type="RefSeq" id="WP_231939082.1">
    <property type="nucleotide sequence ID" value="NZ_LT629739.1"/>
</dbReference>
<name>A0A1H1QJ28_BRESA</name>
<dbReference type="Pfam" id="PF07287">
    <property type="entry name" value="AtuA"/>
    <property type="match status" value="1"/>
</dbReference>
<evidence type="ECO:0000313" key="4">
    <source>
        <dbReference type="Proteomes" id="UP000199700"/>
    </source>
</evidence>
<feature type="region of interest" description="Disordered" evidence="1">
    <location>
        <begin position="464"/>
        <end position="484"/>
    </location>
</feature>
<evidence type="ECO:0000256" key="1">
    <source>
        <dbReference type="SAM" id="MobiDB-lite"/>
    </source>
</evidence>
<organism evidence="3 4">
    <name type="scientific">Brevibacterium sandarakinum</name>
    <dbReference type="NCBI Taxonomy" id="629680"/>
    <lineage>
        <taxon>Bacteria</taxon>
        <taxon>Bacillati</taxon>
        <taxon>Actinomycetota</taxon>
        <taxon>Actinomycetes</taxon>
        <taxon>Micrococcales</taxon>
        <taxon>Brevibacteriaceae</taxon>
        <taxon>Brevibacterium</taxon>
    </lineage>
</organism>
<dbReference type="EMBL" id="LT629739">
    <property type="protein sequence ID" value="SDS23460.1"/>
    <property type="molecule type" value="Genomic_DNA"/>
</dbReference>
<dbReference type="PANTHER" id="PTHR47472">
    <property type="entry name" value="PROPIONYL-COA CARBOXYLASE"/>
    <property type="match status" value="1"/>
</dbReference>
<sequence>MGSLKLSSPSELSSSPKPADHVRLGAGAGFAGDRFDPAIALAEHGQLDFLVFELLGERTVAAAQRRERDAADTGFDPTLVDRIVSVAAHCAANGTRIVTNGGAANPKAAAHAVAEAIRALDVDMPVAYVAGDDVLGIVESQDPLTWETGQSASAADGELISANAYLGAQPIRRALDSGAHIVITGRVADPSLYVGAMAHHFDWDHSDADLIGRATVTGHLLECAGQVTGGYFADPVTKPVAGLAELGFPFADVDADAQAVLSKLNGPGGEVSVRTCTEQLLYEVAIPSAYITPDVTADFSRVSFEQVEADRVRVTGGTGVARPSDLKVTLGYDSGWQGEGQITYSGLRSKERAELAASIVLERLEVLYGLDPDSVFVEYIGMAAAFRGLVKVDNPAEVRLRIVASAATRQDAAIIGDEVEALYTNGPAGGGGARKSVHSVVSVKSCSVDRSIIEESVGVEFASVHHPDDSSAEYPSARRRGASE</sequence>
<dbReference type="AlphaFoldDB" id="A0A1H1QJ28"/>
<dbReference type="PANTHER" id="PTHR47472:SF1">
    <property type="entry name" value="DUF1446-DOMAIN-CONTAINING PROTEIN"/>
    <property type="match status" value="1"/>
</dbReference>
<keyword evidence="4" id="KW-1185">Reference proteome</keyword>
<evidence type="ECO:0000313" key="3">
    <source>
        <dbReference type="EMBL" id="SDS23460.1"/>
    </source>
</evidence>
<dbReference type="STRING" id="629680.SAMN04489751_1544"/>
<feature type="domain" description="Acyclic terpene utilisation N-terminal" evidence="2">
    <location>
        <begin position="22"/>
        <end position="457"/>
    </location>
</feature>
<proteinExistence type="predicted"/>
<protein>
    <recommendedName>
        <fullName evidence="2">Acyclic terpene utilisation N-terminal domain-containing protein</fullName>
    </recommendedName>
</protein>
<dbReference type="Proteomes" id="UP000199700">
    <property type="component" value="Chromosome"/>
</dbReference>
<accession>A0A1H1QJ28</accession>
<reference evidence="3" key="1">
    <citation type="submission" date="2016-10" db="EMBL/GenBank/DDBJ databases">
        <authorList>
            <person name="Varghese N."/>
            <person name="Submissions S."/>
        </authorList>
    </citation>
    <scope>NUCLEOTIDE SEQUENCE [LARGE SCALE GENOMIC DNA]</scope>
    <source>
        <strain evidence="3">DSM 22082</strain>
    </source>
</reference>
<evidence type="ECO:0000259" key="2">
    <source>
        <dbReference type="Pfam" id="PF07287"/>
    </source>
</evidence>
<dbReference type="InterPro" id="IPR010839">
    <property type="entry name" value="AtuA_N"/>
</dbReference>